<proteinExistence type="predicted"/>
<gene>
    <name evidence="2" type="ORF">RUM43_008804</name>
</gene>
<feature type="region of interest" description="Disordered" evidence="1">
    <location>
        <begin position="1"/>
        <end position="26"/>
    </location>
</feature>
<feature type="region of interest" description="Disordered" evidence="1">
    <location>
        <begin position="263"/>
        <end position="306"/>
    </location>
</feature>
<evidence type="ECO:0000256" key="1">
    <source>
        <dbReference type="SAM" id="MobiDB-lite"/>
    </source>
</evidence>
<feature type="region of interest" description="Disordered" evidence="1">
    <location>
        <begin position="181"/>
        <end position="247"/>
    </location>
</feature>
<dbReference type="AlphaFoldDB" id="A0AAN8S881"/>
<evidence type="ECO:0000313" key="3">
    <source>
        <dbReference type="Proteomes" id="UP001372834"/>
    </source>
</evidence>
<evidence type="ECO:0000313" key="2">
    <source>
        <dbReference type="EMBL" id="KAK6622952.1"/>
    </source>
</evidence>
<sequence>MANSPESDSVESNMMESESSVSLNSKTVPDVHPLAFTIEFNDQKVDEARKSKVHERLSAFTLKHRRNPSLPDFGAVRNAKNSPPNEKLLPSPVNSKHVPVIGRGTPKSGGKLPSEGQWKSSALKACVKANDLKSPVILRSLEVNGARDSFLKHLKNGRRNSLNDIDNGRNIKSQIEMPSSLEYKSNRNGVSDCDKNTDPENKSDTVSEAGTYTVDKEEESGGNEVDRTQTLGENDDNEEESANECKKSYRSSWINDWVRDVEEQNRQNPAPKEPPPIPTKSSGSGRSSPGASKIPSPINTLSRKAKVRGVKVGETFPAKLNGTILHRRSSSLSAKEYREQCGNCTSLKTSMHKSNHASDLSYTQLYCETWEWNVK</sequence>
<reference evidence="2 3" key="1">
    <citation type="submission" date="2023-10" db="EMBL/GenBank/DDBJ databases">
        <title>Genomes of two closely related lineages of the louse Polyplax serrata with different host specificities.</title>
        <authorList>
            <person name="Martinu J."/>
            <person name="Tarabai H."/>
            <person name="Stefka J."/>
            <person name="Hypsa V."/>
        </authorList>
    </citation>
    <scope>NUCLEOTIDE SEQUENCE [LARGE SCALE GENOMIC DNA]</scope>
    <source>
        <strain evidence="2">HR10_N</strain>
    </source>
</reference>
<feature type="compositionally biased region" description="Low complexity" evidence="1">
    <location>
        <begin position="281"/>
        <end position="292"/>
    </location>
</feature>
<organism evidence="2 3">
    <name type="scientific">Polyplax serrata</name>
    <name type="common">Common mouse louse</name>
    <dbReference type="NCBI Taxonomy" id="468196"/>
    <lineage>
        <taxon>Eukaryota</taxon>
        <taxon>Metazoa</taxon>
        <taxon>Ecdysozoa</taxon>
        <taxon>Arthropoda</taxon>
        <taxon>Hexapoda</taxon>
        <taxon>Insecta</taxon>
        <taxon>Pterygota</taxon>
        <taxon>Neoptera</taxon>
        <taxon>Paraneoptera</taxon>
        <taxon>Psocodea</taxon>
        <taxon>Troctomorpha</taxon>
        <taxon>Phthiraptera</taxon>
        <taxon>Anoplura</taxon>
        <taxon>Polyplacidae</taxon>
        <taxon>Polyplax</taxon>
    </lineage>
</organism>
<feature type="region of interest" description="Disordered" evidence="1">
    <location>
        <begin position="65"/>
        <end position="116"/>
    </location>
</feature>
<accession>A0AAN8S881</accession>
<name>A0AAN8S881_POLSC</name>
<dbReference type="Proteomes" id="UP001372834">
    <property type="component" value="Unassembled WGS sequence"/>
</dbReference>
<comment type="caution">
    <text evidence="2">The sequence shown here is derived from an EMBL/GenBank/DDBJ whole genome shotgun (WGS) entry which is preliminary data.</text>
</comment>
<feature type="compositionally biased region" description="Basic and acidic residues" evidence="1">
    <location>
        <begin position="192"/>
        <end position="205"/>
    </location>
</feature>
<feature type="compositionally biased region" description="Acidic residues" evidence="1">
    <location>
        <begin position="233"/>
        <end position="242"/>
    </location>
</feature>
<protein>
    <submittedName>
        <fullName evidence="2">Uncharacterized protein</fullName>
    </submittedName>
</protein>
<dbReference type="EMBL" id="JAWJWE010000038">
    <property type="protein sequence ID" value="KAK6622952.1"/>
    <property type="molecule type" value="Genomic_DNA"/>
</dbReference>
<feature type="compositionally biased region" description="Low complexity" evidence="1">
    <location>
        <begin position="1"/>
        <end position="25"/>
    </location>
</feature>